<sequence length="338" mass="37655">MHCQLAQNSTSTPIPTFVPQSNGIHISSGNTSPYAPPQPHHPLTGAAPINWPTPQSSLGGAAAANVSNGHNGYSLSQGAAVPSSSGLLTPHVLPNAEETFISTILNSYEQNFVKQLFERAFDENFLPGMLMNLSRNDGWSVFSSIVTEVIHYIIEFVKSVPIFAELRQENQINQLKRNTFEMCIVIMSCGYNREQDTLNIDGAFIPVRQTLQTWPSESVERLLANKIVECFQEISAFNLTPLEISLFLVIILMQSEEDQIPFTHKLETTLHNNLMQRGNETIYARLIGMLPRFRIISDDHCLCADEVDDNSIVSTAVQGISPVKLPDLYVSYFCKRLQ</sequence>
<protein>
    <submittedName>
        <fullName evidence="2">NR LBD domain-containing protein</fullName>
    </submittedName>
</protein>
<accession>A0AC34FZ92</accession>
<reference evidence="2" key="1">
    <citation type="submission" date="2022-11" db="UniProtKB">
        <authorList>
            <consortium name="WormBaseParasite"/>
        </authorList>
    </citation>
    <scope>IDENTIFICATION</scope>
</reference>
<evidence type="ECO:0000313" key="2">
    <source>
        <dbReference type="WBParaSite" id="ES5_v2.g22574.t1"/>
    </source>
</evidence>
<evidence type="ECO:0000313" key="1">
    <source>
        <dbReference type="Proteomes" id="UP000887579"/>
    </source>
</evidence>
<dbReference type="Proteomes" id="UP000887579">
    <property type="component" value="Unplaced"/>
</dbReference>
<proteinExistence type="predicted"/>
<name>A0AC34FZ92_9BILA</name>
<dbReference type="WBParaSite" id="ES5_v2.g22574.t1">
    <property type="protein sequence ID" value="ES5_v2.g22574.t1"/>
    <property type="gene ID" value="ES5_v2.g22574"/>
</dbReference>
<organism evidence="1 2">
    <name type="scientific">Panagrolaimus sp. ES5</name>
    <dbReference type="NCBI Taxonomy" id="591445"/>
    <lineage>
        <taxon>Eukaryota</taxon>
        <taxon>Metazoa</taxon>
        <taxon>Ecdysozoa</taxon>
        <taxon>Nematoda</taxon>
        <taxon>Chromadorea</taxon>
        <taxon>Rhabditida</taxon>
        <taxon>Tylenchina</taxon>
        <taxon>Panagrolaimomorpha</taxon>
        <taxon>Panagrolaimoidea</taxon>
        <taxon>Panagrolaimidae</taxon>
        <taxon>Panagrolaimus</taxon>
    </lineage>
</organism>